<dbReference type="InterPro" id="IPR045379">
    <property type="entry name" value="Crinkler_N"/>
</dbReference>
<dbReference type="AlphaFoldDB" id="A0A397TEL4"/>
<dbReference type="Pfam" id="PF20147">
    <property type="entry name" value="Crinkler"/>
    <property type="match status" value="1"/>
</dbReference>
<reference evidence="7 8" key="1">
    <citation type="submission" date="2018-06" db="EMBL/GenBank/DDBJ databases">
        <title>Comparative genomics reveals the genomic features of Rhizophagus irregularis, R. cerebriforme, R. diaphanum and Gigaspora rosea, and their symbiotic lifestyle signature.</title>
        <authorList>
            <person name="Morin E."/>
            <person name="San Clemente H."/>
            <person name="Chen E.C.H."/>
            <person name="De La Providencia I."/>
            <person name="Hainaut M."/>
            <person name="Kuo A."/>
            <person name="Kohler A."/>
            <person name="Murat C."/>
            <person name="Tang N."/>
            <person name="Roy S."/>
            <person name="Loubradou J."/>
            <person name="Henrissat B."/>
            <person name="Grigoriev I.V."/>
            <person name="Corradi N."/>
            <person name="Roux C."/>
            <person name="Martin F.M."/>
        </authorList>
    </citation>
    <scope>NUCLEOTIDE SEQUENCE [LARGE SCALE GENOMIC DNA]</scope>
    <source>
        <strain evidence="7 8">DAOM 227022</strain>
    </source>
</reference>
<name>A0A397TEL4_9GLOM</name>
<sequence>MSNKIKESDKSKIPDKLEKFLERKDITLNYLISDEKAIFDVMLVLYKVGFMANSVIKLTLKNNNIIIVEGSVEMGLQDIIFSHFSDQPKRIFFDEKEINVIMYPLTETVLETVGHLKDAIKEKNTQAFANINVKDIKLWKVNIFLKELNEKLNHINEKINVNIKTNLKHPVKMREVHYTATFEDKTSYLFHFFGWNWDEHIINNHESDSEKKHSTVHLVNDEDLIYIIWSQKFKIDLPIIMNTYDYNKLPTFVGGVKEMLEEIQNLVIGEFLRLYKTFQHITRANEATIFEAENAKLKVIKQHNAKLETKNAKLELWRQYITLHEKKSAKLKVKSGDFIIEYFDLKNKIVKLKTSIEEQERKNIELESRLTIMEQDSSIISGENGVVLEVVTVLINSAKCLNGKLLEKKEVDTFLDEVHKKSVDNEIRLRNKKKKLKKTEQASSNQNQESADGIKNSVQSRNKAISCDMISTGTLCQNSSTVPLLSSGGILSLAQLFDKATDAEYVTIHAN</sequence>
<evidence type="ECO:0000256" key="4">
    <source>
        <dbReference type="SAM" id="Coils"/>
    </source>
</evidence>
<evidence type="ECO:0000256" key="1">
    <source>
        <dbReference type="ARBA" id="ARBA00004340"/>
    </source>
</evidence>
<comment type="caution">
    <text evidence="7">The sequence shown here is derived from an EMBL/GenBank/DDBJ whole genome shotgun (WGS) entry which is preliminary data.</text>
</comment>
<feature type="region of interest" description="Disordered" evidence="5">
    <location>
        <begin position="434"/>
        <end position="456"/>
    </location>
</feature>
<organism evidence="7 8">
    <name type="scientific">Glomus cerebriforme</name>
    <dbReference type="NCBI Taxonomy" id="658196"/>
    <lineage>
        <taxon>Eukaryota</taxon>
        <taxon>Fungi</taxon>
        <taxon>Fungi incertae sedis</taxon>
        <taxon>Mucoromycota</taxon>
        <taxon>Glomeromycotina</taxon>
        <taxon>Glomeromycetes</taxon>
        <taxon>Glomerales</taxon>
        <taxon>Glomeraceae</taxon>
        <taxon>Glomus</taxon>
    </lineage>
</organism>
<dbReference type="GO" id="GO:0043657">
    <property type="term" value="C:host cell"/>
    <property type="evidence" value="ECO:0007669"/>
    <property type="project" value="UniProtKB-SubCell"/>
</dbReference>
<accession>A0A397TEL4</accession>
<evidence type="ECO:0000313" key="8">
    <source>
        <dbReference type="Proteomes" id="UP000265703"/>
    </source>
</evidence>
<feature type="compositionally biased region" description="Polar residues" evidence="5">
    <location>
        <begin position="441"/>
        <end position="456"/>
    </location>
</feature>
<comment type="subcellular location">
    <subcellularLocation>
        <location evidence="1">Host cell</location>
    </subcellularLocation>
    <subcellularLocation>
        <location evidence="2">Secreted</location>
    </subcellularLocation>
</comment>
<feature type="coiled-coil region" evidence="4">
    <location>
        <begin position="342"/>
        <end position="376"/>
    </location>
</feature>
<evidence type="ECO:0000256" key="3">
    <source>
        <dbReference type="ARBA" id="ARBA00022525"/>
    </source>
</evidence>
<dbReference type="OrthoDB" id="2304312at2759"/>
<protein>
    <recommendedName>
        <fullName evidence="6">Crinkler effector protein N-terminal domain-containing protein</fullName>
    </recommendedName>
</protein>
<evidence type="ECO:0000313" key="7">
    <source>
        <dbReference type="EMBL" id="RIA96372.1"/>
    </source>
</evidence>
<keyword evidence="4" id="KW-0175">Coiled coil</keyword>
<evidence type="ECO:0000259" key="6">
    <source>
        <dbReference type="Pfam" id="PF20147"/>
    </source>
</evidence>
<keyword evidence="8" id="KW-1185">Reference proteome</keyword>
<proteinExistence type="predicted"/>
<keyword evidence="3" id="KW-0964">Secreted</keyword>
<dbReference type="EMBL" id="QKYT01000045">
    <property type="protein sequence ID" value="RIA96372.1"/>
    <property type="molecule type" value="Genomic_DNA"/>
</dbReference>
<evidence type="ECO:0000256" key="5">
    <source>
        <dbReference type="SAM" id="MobiDB-lite"/>
    </source>
</evidence>
<dbReference type="Proteomes" id="UP000265703">
    <property type="component" value="Unassembled WGS sequence"/>
</dbReference>
<gene>
    <name evidence="7" type="ORF">C1645_815389</name>
</gene>
<feature type="domain" description="Crinkler effector protein N-terminal" evidence="6">
    <location>
        <begin position="111"/>
        <end position="170"/>
    </location>
</feature>
<dbReference type="GO" id="GO:0005576">
    <property type="term" value="C:extracellular region"/>
    <property type="evidence" value="ECO:0007669"/>
    <property type="project" value="UniProtKB-SubCell"/>
</dbReference>
<evidence type="ECO:0000256" key="2">
    <source>
        <dbReference type="ARBA" id="ARBA00004613"/>
    </source>
</evidence>